<gene>
    <name evidence="1" type="ordered locus">Arad_9988</name>
</gene>
<dbReference type="Proteomes" id="UP000001600">
    <property type="component" value="Chromosome 2"/>
</dbReference>
<accession>B9JMF3</accession>
<dbReference type="KEGG" id="ara:Arad_9988"/>
<dbReference type="EMBL" id="CP000629">
    <property type="protein sequence ID" value="ACM30904.1"/>
    <property type="molecule type" value="Genomic_DNA"/>
</dbReference>
<dbReference type="STRING" id="311403.Arad_9988"/>
<dbReference type="AlphaFoldDB" id="B9JMF3"/>
<sequence>MRRCFQCLCNKAWACSVSEIDWDARGSQGTKFGYLIGQAGYFHDGHSAVDGCFALLDRSFGESEAPFTELIRISGQTCVRIFAEHGPYEMKNHLKAKGYC</sequence>
<dbReference type="HOGENOM" id="CLU_2299732_0_0_5"/>
<organism evidence="1 2">
    <name type="scientific">Rhizobium rhizogenes (strain K84 / ATCC BAA-868)</name>
    <name type="common">Agrobacterium radiobacter</name>
    <dbReference type="NCBI Taxonomy" id="311403"/>
    <lineage>
        <taxon>Bacteria</taxon>
        <taxon>Pseudomonadati</taxon>
        <taxon>Pseudomonadota</taxon>
        <taxon>Alphaproteobacteria</taxon>
        <taxon>Hyphomicrobiales</taxon>
        <taxon>Rhizobiaceae</taxon>
        <taxon>Rhizobium/Agrobacterium group</taxon>
        <taxon>Rhizobium</taxon>
    </lineage>
</organism>
<evidence type="ECO:0000313" key="1">
    <source>
        <dbReference type="EMBL" id="ACM30904.1"/>
    </source>
</evidence>
<reference evidence="1 2" key="1">
    <citation type="journal article" date="2009" name="J. Bacteriol.">
        <title>Genome sequences of three Agrobacterium biovars help elucidate the evolution of multichromosome genomes in bacteria.</title>
        <authorList>
            <person name="Slater S.C."/>
            <person name="Goldman B.S."/>
            <person name="Goodner B."/>
            <person name="Setubal J.C."/>
            <person name="Farrand S.K."/>
            <person name="Nester E.W."/>
            <person name="Burr T.J."/>
            <person name="Banta L."/>
            <person name="Dickerman A.W."/>
            <person name="Paulsen I."/>
            <person name="Otten L."/>
            <person name="Suen G."/>
            <person name="Welch R."/>
            <person name="Almeida N.F."/>
            <person name="Arnold F."/>
            <person name="Burton O.T."/>
            <person name="Du Z."/>
            <person name="Ewing A."/>
            <person name="Godsy E."/>
            <person name="Heisel S."/>
            <person name="Houmiel K.L."/>
            <person name="Jhaveri J."/>
            <person name="Lu J."/>
            <person name="Miller N.M."/>
            <person name="Norton S."/>
            <person name="Chen Q."/>
            <person name="Phoolcharoen W."/>
            <person name="Ohlin V."/>
            <person name="Ondrusek D."/>
            <person name="Pride N."/>
            <person name="Stricklin S.L."/>
            <person name="Sun J."/>
            <person name="Wheeler C."/>
            <person name="Wilson L."/>
            <person name="Zhu H."/>
            <person name="Wood D.W."/>
        </authorList>
    </citation>
    <scope>NUCLEOTIDE SEQUENCE [LARGE SCALE GENOMIC DNA]</scope>
    <source>
        <strain evidence="2">K84 / ATCC BAA-868</strain>
    </source>
</reference>
<dbReference type="eggNOG" id="COG0847">
    <property type="taxonomic scope" value="Bacteria"/>
</dbReference>
<name>B9JMF3_RHIR8</name>
<protein>
    <submittedName>
        <fullName evidence="1">Possible DNA polymerase</fullName>
    </submittedName>
</protein>
<evidence type="ECO:0000313" key="2">
    <source>
        <dbReference type="Proteomes" id="UP000001600"/>
    </source>
</evidence>
<proteinExistence type="predicted"/>